<evidence type="ECO:0000313" key="9">
    <source>
        <dbReference type="EMBL" id="OPJ61304.1"/>
    </source>
</evidence>
<organism evidence="9 10">
    <name type="scientific">Clostridium oryzae</name>
    <dbReference type="NCBI Taxonomy" id="1450648"/>
    <lineage>
        <taxon>Bacteria</taxon>
        <taxon>Bacillati</taxon>
        <taxon>Bacillota</taxon>
        <taxon>Clostridia</taxon>
        <taxon>Eubacteriales</taxon>
        <taxon>Clostridiaceae</taxon>
        <taxon>Clostridium</taxon>
    </lineage>
</organism>
<dbReference type="PANTHER" id="PTHR30572:SF4">
    <property type="entry name" value="ABC TRANSPORTER PERMEASE YTRF"/>
    <property type="match status" value="1"/>
</dbReference>
<feature type="transmembrane region" description="Helical" evidence="7">
    <location>
        <begin position="710"/>
        <end position="731"/>
    </location>
</feature>
<feature type="transmembrane region" description="Helical" evidence="7">
    <location>
        <begin position="312"/>
        <end position="339"/>
    </location>
</feature>
<evidence type="ECO:0000259" key="8">
    <source>
        <dbReference type="Pfam" id="PF02687"/>
    </source>
</evidence>
<dbReference type="STRING" id="1450648.CLORY_23440"/>
<dbReference type="EMBL" id="MZGV01000023">
    <property type="protein sequence ID" value="OPJ61304.1"/>
    <property type="molecule type" value="Genomic_DNA"/>
</dbReference>
<evidence type="ECO:0000256" key="2">
    <source>
        <dbReference type="ARBA" id="ARBA00022475"/>
    </source>
</evidence>
<dbReference type="AlphaFoldDB" id="A0A1V4IN99"/>
<sequence length="835" mass="94191">MNKKRKFTLNKFSIKYFLCNTKQNLVTLTAILLTTIMFTIIFTIELSVKKSVEQATCRQVGTTSDITFEKITRKQTESISKNSLIKEYGTCIYAGVAANKGLEGAPTEIRSADDEFAKMSLNYPTVGRMPKTENEIATDTIVLDYLNIPHKVGEKITLKFKKNPKSKKTSTAQFVLSGFWEGDIVASANKIWMSKAFVSNYLSTKEVSKNLIIDIGLKNHSNTKKIAKEILGEAGLGNKNIKTSYNWAYEKAMNFKTKVLYSLGILLILVSGYLIINNTIQISLAKEIQFYGRLKTIGMTSNQIYKLLRKQVAYLCMLGVPIGLLTGYGVGFLILPLVLNAQSGAYTISSSPVIFLLSALFAIITVLVSSEKAVRIVGAISPIEALKFQFNSSSGSKRIKKSRKDAKLHRMAFVNIKRNPRRFVMTIISLSLGFVVMNSIYTINNSFDIDKYLKDIISTDFYLSDSTLVDSYYNMNNHTISKDLLTKIKRLKGFKGLGNIYYHETRTKLSKAAKQRVTKFYQQKDVYKQVAIDNIWINAFKKMKKTGKMGAIVYGEDNLIIKKQDIYYGKFDLKKFETGKYVLVSGAEPFNKDDECNDRIGENVIIDGRVYKVMAYIDVLSLNRADSTKTKPALNNKYIIPSKIFLERYSQQSPMLTYIDFDKGNINDARKYLAQYKKNIQPNLAIKSRNDYVKAYRSETVAENVMGQTLSIVIILIGILNFINTLTISMVSRRKEFALMESVGMTKGQLAATLIYEGIYYAGFTVLVSAPLAAVCSLTFVRKYISNEWTNTYHFTLMLILIGAVGMLVFSIILPVLFLESSKSQTVVQRLRMAE</sequence>
<comment type="similarity">
    <text evidence="6">Belongs to the ABC-4 integral membrane protein family.</text>
</comment>
<dbReference type="PANTHER" id="PTHR30572">
    <property type="entry name" value="MEMBRANE COMPONENT OF TRANSPORTER-RELATED"/>
    <property type="match status" value="1"/>
</dbReference>
<evidence type="ECO:0000256" key="6">
    <source>
        <dbReference type="ARBA" id="ARBA00038076"/>
    </source>
</evidence>
<feature type="transmembrane region" description="Helical" evidence="7">
    <location>
        <begin position="759"/>
        <end position="781"/>
    </location>
</feature>
<dbReference type="InterPro" id="IPR050250">
    <property type="entry name" value="Macrolide_Exporter_MacB"/>
</dbReference>
<keyword evidence="10" id="KW-1185">Reference proteome</keyword>
<feature type="transmembrane region" description="Helical" evidence="7">
    <location>
        <begin position="423"/>
        <end position="441"/>
    </location>
</feature>
<keyword evidence="4 7" id="KW-1133">Transmembrane helix</keyword>
<comment type="subcellular location">
    <subcellularLocation>
        <location evidence="1">Cell membrane</location>
        <topology evidence="1">Multi-pass membrane protein</topology>
    </subcellularLocation>
</comment>
<protein>
    <submittedName>
        <fullName evidence="9">ABC transporter permease YtrF</fullName>
    </submittedName>
</protein>
<feature type="transmembrane region" description="Helical" evidence="7">
    <location>
        <begin position="259"/>
        <end position="276"/>
    </location>
</feature>
<comment type="caution">
    <text evidence="9">The sequence shown here is derived from an EMBL/GenBank/DDBJ whole genome shotgun (WGS) entry which is preliminary data.</text>
</comment>
<name>A0A1V4IN99_9CLOT</name>
<dbReference type="Pfam" id="PF02687">
    <property type="entry name" value="FtsX"/>
    <property type="match status" value="2"/>
</dbReference>
<keyword evidence="3 7" id="KW-0812">Transmembrane</keyword>
<evidence type="ECO:0000256" key="7">
    <source>
        <dbReference type="SAM" id="Phobius"/>
    </source>
</evidence>
<feature type="domain" description="ABC3 transporter permease C-terminal" evidence="8">
    <location>
        <begin position="710"/>
        <end position="817"/>
    </location>
</feature>
<evidence type="ECO:0000256" key="5">
    <source>
        <dbReference type="ARBA" id="ARBA00023136"/>
    </source>
</evidence>
<dbReference type="OrthoDB" id="1694171at2"/>
<gene>
    <name evidence="9" type="primary">ytrF_2</name>
    <name evidence="9" type="ORF">CLORY_23440</name>
</gene>
<proteinExistence type="inferred from homology"/>
<evidence type="ECO:0000256" key="3">
    <source>
        <dbReference type="ARBA" id="ARBA00022692"/>
    </source>
</evidence>
<dbReference type="Proteomes" id="UP000190080">
    <property type="component" value="Unassembled WGS sequence"/>
</dbReference>
<feature type="transmembrane region" description="Helical" evidence="7">
    <location>
        <begin position="793"/>
        <end position="819"/>
    </location>
</feature>
<feature type="transmembrane region" description="Helical" evidence="7">
    <location>
        <begin position="345"/>
        <end position="368"/>
    </location>
</feature>
<feature type="domain" description="ABC3 transporter permease C-terminal" evidence="8">
    <location>
        <begin position="265"/>
        <end position="370"/>
    </location>
</feature>
<evidence type="ECO:0000256" key="1">
    <source>
        <dbReference type="ARBA" id="ARBA00004651"/>
    </source>
</evidence>
<keyword evidence="2" id="KW-1003">Cell membrane</keyword>
<evidence type="ECO:0000313" key="10">
    <source>
        <dbReference type="Proteomes" id="UP000190080"/>
    </source>
</evidence>
<reference evidence="9 10" key="1">
    <citation type="submission" date="2017-03" db="EMBL/GenBank/DDBJ databases">
        <title>Genome sequence of Clostridium oryzae DSM 28571.</title>
        <authorList>
            <person name="Poehlein A."/>
            <person name="Daniel R."/>
        </authorList>
    </citation>
    <scope>NUCLEOTIDE SEQUENCE [LARGE SCALE GENOMIC DNA]</scope>
    <source>
        <strain evidence="9 10">DSM 28571</strain>
    </source>
</reference>
<dbReference type="InterPro" id="IPR003838">
    <property type="entry name" value="ABC3_permease_C"/>
</dbReference>
<dbReference type="GO" id="GO:0022857">
    <property type="term" value="F:transmembrane transporter activity"/>
    <property type="evidence" value="ECO:0007669"/>
    <property type="project" value="TreeGrafter"/>
</dbReference>
<dbReference type="RefSeq" id="WP_079424581.1">
    <property type="nucleotide sequence ID" value="NZ_MZGV01000023.1"/>
</dbReference>
<accession>A0A1V4IN99</accession>
<keyword evidence="5 7" id="KW-0472">Membrane</keyword>
<feature type="transmembrane region" description="Helical" evidence="7">
    <location>
        <begin position="25"/>
        <end position="44"/>
    </location>
</feature>
<evidence type="ECO:0000256" key="4">
    <source>
        <dbReference type="ARBA" id="ARBA00022989"/>
    </source>
</evidence>
<dbReference type="GO" id="GO:0005886">
    <property type="term" value="C:plasma membrane"/>
    <property type="evidence" value="ECO:0007669"/>
    <property type="project" value="UniProtKB-SubCell"/>
</dbReference>